<sequence>MYRVALQNFEGPLDLLLFFIKRDELDIKDIPIARITDQFMAYLNVLDELDLEVASEFILMAGTLMSIKARMLLPRPEFEEDELTEEDPRYELIQSLLEYKRYKEMGEEFRTFESEASQEYFRGNLTPDQVSAPQSGEALRDVTMIDLMAAIKEVFLRKNMDEPIHSVETPETSIEEMGERILLHLHRHGRTSFITLCEDAQSPMFVVVTFLSVLEMVKEGLLHLFISEENQFDFYVDVPRIDAGNNYQQMLELT</sequence>
<dbReference type="KEGG" id="cprv:CYPRO_0699"/>
<dbReference type="GO" id="GO:0051301">
    <property type="term" value="P:cell division"/>
    <property type="evidence" value="ECO:0007669"/>
    <property type="project" value="UniProtKB-KW"/>
</dbReference>
<dbReference type="Pfam" id="PF02616">
    <property type="entry name" value="SMC_ScpA"/>
    <property type="match status" value="1"/>
</dbReference>
<dbReference type="InterPro" id="IPR003768">
    <property type="entry name" value="ScpA"/>
</dbReference>
<dbReference type="Gene3D" id="6.10.250.2410">
    <property type="match status" value="1"/>
</dbReference>
<accession>A0A345UHN1</accession>
<keyword evidence="2" id="KW-0132">Cell division</keyword>
<dbReference type="GO" id="GO:0005737">
    <property type="term" value="C:cytoplasm"/>
    <property type="evidence" value="ECO:0007669"/>
    <property type="project" value="UniProtKB-SubCell"/>
</dbReference>
<keyword evidence="2" id="KW-0131">Cell cycle</keyword>
<evidence type="ECO:0000313" key="3">
    <source>
        <dbReference type="EMBL" id="AXI99982.1"/>
    </source>
</evidence>
<comment type="subcellular location">
    <subcellularLocation>
        <location evidence="2">Cytoplasm</location>
    </subcellularLocation>
    <text evidence="2">Associated with two foci at the outer edges of the nucleoid region in young cells, and at four foci within both cell halves in older cells.</text>
</comment>
<reference evidence="3 4" key="1">
    <citation type="submission" date="2018-03" db="EMBL/GenBank/DDBJ databases">
        <title>Phenotypic and genomic properties of Cyclonatronum proteinivorum gen. nov., sp. nov., a haloalkaliphilic bacteroidete from soda lakes possessing Na+-translocating rhodopsin.</title>
        <authorList>
            <person name="Toshchakov S.V."/>
            <person name="Korzhenkov A."/>
            <person name="Samarov N.I."/>
            <person name="Kublanov I.V."/>
            <person name="Muntyan M.S."/>
            <person name="Sorokin D.Y."/>
        </authorList>
    </citation>
    <scope>NUCLEOTIDE SEQUENCE [LARGE SCALE GENOMIC DNA]</scope>
    <source>
        <strain evidence="3 4">Omega</strain>
    </source>
</reference>
<evidence type="ECO:0000313" key="4">
    <source>
        <dbReference type="Proteomes" id="UP000254808"/>
    </source>
</evidence>
<gene>
    <name evidence="2" type="primary">scpA</name>
    <name evidence="3" type="ORF">CYPRO_0699</name>
</gene>
<evidence type="ECO:0000256" key="1">
    <source>
        <dbReference type="ARBA" id="ARBA00044777"/>
    </source>
</evidence>
<keyword evidence="2" id="KW-0963">Cytoplasm</keyword>
<dbReference type="PANTHER" id="PTHR33969:SF2">
    <property type="entry name" value="SEGREGATION AND CONDENSATION PROTEIN A"/>
    <property type="match status" value="1"/>
</dbReference>
<dbReference type="PANTHER" id="PTHR33969">
    <property type="entry name" value="SEGREGATION AND CONDENSATION PROTEIN A"/>
    <property type="match status" value="1"/>
</dbReference>
<comment type="subunit">
    <text evidence="2">Component of a cohesin-like complex composed of ScpA, ScpB and the Smc homodimer, in which ScpA and ScpB bind to the head domain of Smc. The presence of the three proteins is required for the association of the complex with DNA.</text>
</comment>
<keyword evidence="2" id="KW-0159">Chromosome partition</keyword>
<dbReference type="Proteomes" id="UP000254808">
    <property type="component" value="Chromosome"/>
</dbReference>
<name>A0A345UHN1_9BACT</name>
<dbReference type="OrthoDB" id="9811016at2"/>
<protein>
    <recommendedName>
        <fullName evidence="1 2">Segregation and condensation protein A</fullName>
    </recommendedName>
</protein>
<dbReference type="GO" id="GO:0006260">
    <property type="term" value="P:DNA replication"/>
    <property type="evidence" value="ECO:0007669"/>
    <property type="project" value="UniProtKB-UniRule"/>
</dbReference>
<dbReference type="GO" id="GO:0007059">
    <property type="term" value="P:chromosome segregation"/>
    <property type="evidence" value="ECO:0007669"/>
    <property type="project" value="UniProtKB-UniRule"/>
</dbReference>
<evidence type="ECO:0000256" key="2">
    <source>
        <dbReference type="HAMAP-Rule" id="MF_01805"/>
    </source>
</evidence>
<proteinExistence type="inferred from homology"/>
<dbReference type="EMBL" id="CP027806">
    <property type="protein sequence ID" value="AXI99982.1"/>
    <property type="molecule type" value="Genomic_DNA"/>
</dbReference>
<dbReference type="RefSeq" id="WP_114983299.1">
    <property type="nucleotide sequence ID" value="NZ_CP027806.1"/>
</dbReference>
<organism evidence="3 4">
    <name type="scientific">Cyclonatronum proteinivorum</name>
    <dbReference type="NCBI Taxonomy" id="1457365"/>
    <lineage>
        <taxon>Bacteria</taxon>
        <taxon>Pseudomonadati</taxon>
        <taxon>Balneolota</taxon>
        <taxon>Balneolia</taxon>
        <taxon>Balneolales</taxon>
        <taxon>Cyclonatronaceae</taxon>
        <taxon>Cyclonatronum</taxon>
    </lineage>
</organism>
<dbReference type="HAMAP" id="MF_01805">
    <property type="entry name" value="ScpA"/>
    <property type="match status" value="1"/>
</dbReference>
<comment type="function">
    <text evidence="2">Participates in chromosomal partition during cell division. May act via the formation of a condensin-like complex containing Smc and ScpB that pull DNA away from mid-cell into both cell halves.</text>
</comment>
<dbReference type="AlphaFoldDB" id="A0A345UHN1"/>
<keyword evidence="4" id="KW-1185">Reference proteome</keyword>
<comment type="similarity">
    <text evidence="2">Belongs to the ScpA family.</text>
</comment>